<name>A0AA45HI99_9BACT</name>
<reference evidence="1 2" key="1">
    <citation type="submission" date="2018-05" db="EMBL/GenBank/DDBJ databases">
        <title>Genomic Encyclopedia of Type Strains, Phase IV (KMG-IV): sequencing the most valuable type-strain genomes for metagenomic binning, comparative biology and taxonomic classification.</title>
        <authorList>
            <person name="Goeker M."/>
        </authorList>
    </citation>
    <scope>NUCLEOTIDE SEQUENCE [LARGE SCALE GENOMIC DNA]</scope>
    <source>
        <strain evidence="1 2">DSM 24906</strain>
    </source>
</reference>
<organism evidence="1 2">
    <name type="scientific">Oceanotoga teriensis</name>
    <dbReference type="NCBI Taxonomy" id="515440"/>
    <lineage>
        <taxon>Bacteria</taxon>
        <taxon>Thermotogati</taxon>
        <taxon>Thermotogota</taxon>
        <taxon>Thermotogae</taxon>
        <taxon>Petrotogales</taxon>
        <taxon>Petrotogaceae</taxon>
        <taxon>Oceanotoga</taxon>
    </lineage>
</organism>
<keyword evidence="2" id="KW-1185">Reference proteome</keyword>
<evidence type="ECO:0000313" key="1">
    <source>
        <dbReference type="EMBL" id="PWJ90023.1"/>
    </source>
</evidence>
<comment type="caution">
    <text evidence="1">The sequence shown here is derived from an EMBL/GenBank/DDBJ whole genome shotgun (WGS) entry which is preliminary data.</text>
</comment>
<proteinExistence type="predicted"/>
<evidence type="ECO:0000313" key="2">
    <source>
        <dbReference type="Proteomes" id="UP000245921"/>
    </source>
</evidence>
<sequence>MKYYELITTVMLKKDLFFDEINWRIGQLINQSIYFSKELRTIHKKNEFKYYVFSGLTPIEKEKVYKNGNIYIFRIKSIDENILKEIKENFVNVKNNYFHIISKEISIYGEKYINNLYTLNAAICTKENIKDGYWKKGDDLDYLRERITKNIVRKYKNYYGELIELKSDFIEYIEILNRKPIVYKYKDTKILGNKFNLKVSTEENAQKLAFLASAVGILEKGTSLGAGYCIAK</sequence>
<dbReference type="Proteomes" id="UP000245921">
    <property type="component" value="Unassembled WGS sequence"/>
</dbReference>
<dbReference type="RefSeq" id="WP_109605225.1">
    <property type="nucleotide sequence ID" value="NZ_QGGI01000013.1"/>
</dbReference>
<dbReference type="AlphaFoldDB" id="A0AA45HI99"/>
<accession>A0AA45HI99</accession>
<dbReference type="Gene3D" id="3.30.70.1900">
    <property type="match status" value="1"/>
</dbReference>
<gene>
    <name evidence="1" type="ORF">C7380_11311</name>
</gene>
<protein>
    <submittedName>
        <fullName evidence="1">CRISPR-associated endoribonuclease Cas6</fullName>
    </submittedName>
</protein>
<dbReference type="EMBL" id="QGGI01000013">
    <property type="protein sequence ID" value="PWJ90023.1"/>
    <property type="molecule type" value="Genomic_DNA"/>
</dbReference>